<name>A0A3T0D5T7_9FIRM</name>
<evidence type="ECO:0000313" key="1">
    <source>
        <dbReference type="EMBL" id="AZT90441.1"/>
    </source>
</evidence>
<dbReference type="RefSeq" id="WP_011917348.1">
    <property type="nucleotide sequence ID" value="NZ_CP034791.1"/>
</dbReference>
<gene>
    <name evidence="1" type="ORF">ELD05_07155</name>
</gene>
<organism evidence="1 2">
    <name type="scientific">Caldicellulosiruptor changbaiensis</name>
    <dbReference type="NCBI Taxonomy" id="1222016"/>
    <lineage>
        <taxon>Bacteria</taxon>
        <taxon>Bacillati</taxon>
        <taxon>Bacillota</taxon>
        <taxon>Bacillota incertae sedis</taxon>
        <taxon>Caldicellulosiruptorales</taxon>
        <taxon>Caldicellulosiruptoraceae</taxon>
        <taxon>Caldicellulosiruptor</taxon>
    </lineage>
</organism>
<dbReference type="EMBL" id="CP034791">
    <property type="protein sequence ID" value="AZT90441.1"/>
    <property type="molecule type" value="Genomic_DNA"/>
</dbReference>
<keyword evidence="2" id="KW-1185">Reference proteome</keyword>
<evidence type="ECO:0000313" key="2">
    <source>
        <dbReference type="Proteomes" id="UP000282930"/>
    </source>
</evidence>
<evidence type="ECO:0008006" key="3">
    <source>
        <dbReference type="Google" id="ProtNLM"/>
    </source>
</evidence>
<accession>A0A3T0D5T7</accession>
<sequence length="63" mass="7136">MWEVVYITSNSEIANKIKEELEKVGILAKVKAISQEGQEGYFEIIVPETDVNEAHNIIIEKGF</sequence>
<dbReference type="AlphaFoldDB" id="A0A3T0D5T7"/>
<dbReference type="KEGG" id="ccha:ELD05_07155"/>
<proteinExistence type="predicted"/>
<protein>
    <recommendedName>
        <fullName evidence="3">Glutamate decarboxylase</fullName>
    </recommendedName>
</protein>
<reference evidence="1 2" key="1">
    <citation type="submission" date="2018-12" db="EMBL/GenBank/DDBJ databases">
        <title>Genome sequence from the cellulolytic species, Caldicellulosiruptor changbaiensis.</title>
        <authorList>
            <person name="Blumer-Schuette S.E."/>
            <person name="Mendoza C."/>
        </authorList>
    </citation>
    <scope>NUCLEOTIDE SEQUENCE [LARGE SCALE GENOMIC DNA]</scope>
    <source>
        <strain evidence="1 2">CBS-Z</strain>
    </source>
</reference>
<dbReference type="Proteomes" id="UP000282930">
    <property type="component" value="Chromosome"/>
</dbReference>